<accession>A0A1Y2G6V2</accession>
<dbReference type="Gene3D" id="3.80.10.10">
    <property type="entry name" value="Ribonuclease Inhibitor"/>
    <property type="match status" value="2"/>
</dbReference>
<dbReference type="GO" id="GO:0005737">
    <property type="term" value="C:cytoplasm"/>
    <property type="evidence" value="ECO:0007669"/>
    <property type="project" value="TreeGrafter"/>
</dbReference>
<feature type="domain" description="F-box" evidence="3">
    <location>
        <begin position="63"/>
        <end position="106"/>
    </location>
</feature>
<dbReference type="OrthoDB" id="10257471at2759"/>
<dbReference type="EMBL" id="MCFF01000068">
    <property type="protein sequence ID" value="ORY99502.1"/>
    <property type="molecule type" value="Genomic_DNA"/>
</dbReference>
<dbReference type="FunCoup" id="A0A1Y2G6V2">
    <property type="interactions" value="431"/>
</dbReference>
<proteinExistence type="predicted"/>
<dbReference type="PANTHER" id="PTHR13382">
    <property type="entry name" value="MITOCHONDRIAL ATP SYNTHASE COUPLING FACTOR B"/>
    <property type="match status" value="1"/>
</dbReference>
<evidence type="ECO:0000256" key="1">
    <source>
        <dbReference type="ARBA" id="ARBA00022786"/>
    </source>
</evidence>
<dbReference type="Proteomes" id="UP000193648">
    <property type="component" value="Unassembled WGS sequence"/>
</dbReference>
<evidence type="ECO:0000259" key="3">
    <source>
        <dbReference type="Pfam" id="PF12937"/>
    </source>
</evidence>
<evidence type="ECO:0000313" key="5">
    <source>
        <dbReference type="EMBL" id="ORY99502.1"/>
    </source>
</evidence>
<dbReference type="InterPro" id="IPR057207">
    <property type="entry name" value="FBXL15_LRR"/>
</dbReference>
<feature type="region of interest" description="Disordered" evidence="2">
    <location>
        <begin position="755"/>
        <end position="790"/>
    </location>
</feature>
<feature type="domain" description="F-box/LRR-repeat protein 15-like leucin rich repeat" evidence="4">
    <location>
        <begin position="197"/>
        <end position="420"/>
    </location>
</feature>
<reference evidence="5 6" key="1">
    <citation type="submission" date="2016-07" db="EMBL/GenBank/DDBJ databases">
        <title>Pervasive Adenine N6-methylation of Active Genes in Fungi.</title>
        <authorList>
            <consortium name="DOE Joint Genome Institute"/>
            <person name="Mondo S.J."/>
            <person name="Dannebaum R.O."/>
            <person name="Kuo R.C."/>
            <person name="Labutti K."/>
            <person name="Haridas S."/>
            <person name="Kuo A."/>
            <person name="Salamov A."/>
            <person name="Ahrendt S.R."/>
            <person name="Lipzen A."/>
            <person name="Sullivan W."/>
            <person name="Andreopoulos W.B."/>
            <person name="Clum A."/>
            <person name="Lindquist E."/>
            <person name="Daum C."/>
            <person name="Ramamoorthy G.K."/>
            <person name="Gryganskyi A."/>
            <person name="Culley D."/>
            <person name="Magnuson J.K."/>
            <person name="James T.Y."/>
            <person name="O'Malley M.A."/>
            <person name="Stajich J.E."/>
            <person name="Spatafora J.W."/>
            <person name="Visel A."/>
            <person name="Grigoriev I.V."/>
        </authorList>
    </citation>
    <scope>NUCLEOTIDE SEQUENCE [LARGE SCALE GENOMIC DNA]</scope>
    <source>
        <strain evidence="5 6">NRRL 3116</strain>
    </source>
</reference>
<dbReference type="Gene3D" id="1.20.1280.50">
    <property type="match status" value="1"/>
</dbReference>
<dbReference type="InterPro" id="IPR050648">
    <property type="entry name" value="F-box_LRR-repeat"/>
</dbReference>
<dbReference type="Pfam" id="PF12937">
    <property type="entry name" value="F-box-like"/>
    <property type="match status" value="1"/>
</dbReference>
<sequence length="790" mass="86221">MMEACATVSPRDRSHRSIFAHTIAYNNTSSTKDESAAEVCADMTRVPSDSIHQIHGHSGYSYSNLPSELILLIFKFLLTARDLRSAVLVCKLWCSCGMDLLWSKPSLPTLAAAEKMIHTLCLPSTIFPYADYIRRLNLAFLSSDVTDSMLECFASCSRLERLLLAGSVQISSDGLNKVLSRCSPVLFSLDLSEIPAVTDTLVESVAAGCPKLQTLYLGSCSAITDESIVKLAKKCPQLKRIKLSHCSQLTDRSIAALTQFCPQLTEMDVTNCNLVSSDAIQSVFGNLPQIRDINMTLLVNLTNAAFASIHPSTHRFEQLRVLNLTSCALITDDTLLRIIPATPRLRSLALTKCDKITDIGASVIKTLGKHLHYLHLGHCAKITDRLVATIAQHCTRIRYLDLACCSKLTDAAVFALAQLPKLRRIGLVKCSNITDHGIYAMLVSQILPQTLERVHLSYCVHLSESAVAALVSQCSKMTHLSLTGVPAFISPCYQQFCRAPPPEFTAHQREVFCVFSGKGVRELRNHMQENPPAIPSSTSMASIRASYRRISSSVASMIAGSDRSVSMAEEDGMSEELQEQTNEHEQESLLVQIGSGLLATSAGMIVLPGTAIAPALTNGQAPTFNQSHHGQQSTNDMMDVVMEVDYSLSTSLSLQGAVVTEASEVFLDNSSSAQQNTTGGQYPFRSNHQILSITPTSANAFPILQHPHHRHHDHLHDHLDRESVVLHRSSMEVDENHSRTSASIMVITARAPSPSILARSLNREGEGSGAGSASPVEEEEEGLDDEDEDF</sequence>
<feature type="compositionally biased region" description="Acidic residues" evidence="2">
    <location>
        <begin position="776"/>
        <end position="790"/>
    </location>
</feature>
<dbReference type="RefSeq" id="XP_021875828.1">
    <property type="nucleotide sequence ID" value="XM_022026954.1"/>
</dbReference>
<evidence type="ECO:0000259" key="4">
    <source>
        <dbReference type="Pfam" id="PF25372"/>
    </source>
</evidence>
<dbReference type="STRING" id="64571.A0A1Y2G6V2"/>
<evidence type="ECO:0000256" key="2">
    <source>
        <dbReference type="SAM" id="MobiDB-lite"/>
    </source>
</evidence>
<protein>
    <submittedName>
        <fullName evidence="5">Uncharacterized protein</fullName>
    </submittedName>
</protein>
<dbReference type="GeneID" id="33568797"/>
<keyword evidence="1" id="KW-0833">Ubl conjugation pathway</keyword>
<dbReference type="InterPro" id="IPR001810">
    <property type="entry name" value="F-box_dom"/>
</dbReference>
<dbReference type="SUPFAM" id="SSF52047">
    <property type="entry name" value="RNI-like"/>
    <property type="match status" value="1"/>
</dbReference>
<dbReference type="Pfam" id="PF25372">
    <property type="entry name" value="DUF7885"/>
    <property type="match status" value="1"/>
</dbReference>
<comment type="caution">
    <text evidence="5">The sequence shown here is derived from an EMBL/GenBank/DDBJ whole genome shotgun (WGS) entry which is preliminary data.</text>
</comment>
<gene>
    <name evidence="5" type="ORF">BCR41DRAFT_375468</name>
</gene>
<keyword evidence="6" id="KW-1185">Reference proteome</keyword>
<dbReference type="InterPro" id="IPR032675">
    <property type="entry name" value="LRR_dom_sf"/>
</dbReference>
<dbReference type="SUPFAM" id="SSF81383">
    <property type="entry name" value="F-box domain"/>
    <property type="match status" value="1"/>
</dbReference>
<dbReference type="AlphaFoldDB" id="A0A1Y2G6V2"/>
<evidence type="ECO:0000313" key="6">
    <source>
        <dbReference type="Proteomes" id="UP000193648"/>
    </source>
</evidence>
<dbReference type="SMART" id="SM00367">
    <property type="entry name" value="LRR_CC"/>
    <property type="match status" value="12"/>
</dbReference>
<dbReference type="InterPro" id="IPR006553">
    <property type="entry name" value="Leu-rich_rpt_Cys-con_subtyp"/>
</dbReference>
<organism evidence="5 6">
    <name type="scientific">Lobosporangium transversale</name>
    <dbReference type="NCBI Taxonomy" id="64571"/>
    <lineage>
        <taxon>Eukaryota</taxon>
        <taxon>Fungi</taxon>
        <taxon>Fungi incertae sedis</taxon>
        <taxon>Mucoromycota</taxon>
        <taxon>Mortierellomycotina</taxon>
        <taxon>Mortierellomycetes</taxon>
        <taxon>Mortierellales</taxon>
        <taxon>Mortierellaceae</taxon>
        <taxon>Lobosporangium</taxon>
    </lineage>
</organism>
<name>A0A1Y2G6V2_9FUNG</name>
<dbReference type="InParanoid" id="A0A1Y2G6V2"/>
<dbReference type="InterPro" id="IPR036047">
    <property type="entry name" value="F-box-like_dom_sf"/>
</dbReference>